<dbReference type="Pfam" id="PF00375">
    <property type="entry name" value="SDF"/>
    <property type="match status" value="1"/>
</dbReference>
<keyword evidence="3 6" id="KW-0812">Transmembrane</keyword>
<dbReference type="InterPro" id="IPR001991">
    <property type="entry name" value="Na-dicarboxylate_symporter"/>
</dbReference>
<dbReference type="InterPro" id="IPR036458">
    <property type="entry name" value="Na:dicarbo_symporter_sf"/>
</dbReference>
<gene>
    <name evidence="7" type="ORF">H0H28_07500</name>
</gene>
<sequence>MKSKILGSLLFWIVVAILLGIVCSLFFPEWLARVFVTFNGLFANFLGFFVPVLIFALIAPAIAGLGKGAGKWLGVTAGIAYASTLVSGLIAWGTASVLYPTLLGNRTLNTDVA</sequence>
<keyword evidence="5 6" id="KW-0472">Membrane</keyword>
<keyword evidence="2" id="KW-0813">Transport</keyword>
<comment type="caution">
    <text evidence="7">The sequence shown here is derived from an EMBL/GenBank/DDBJ whole genome shotgun (WGS) entry which is preliminary data.</text>
</comment>
<protein>
    <submittedName>
        <fullName evidence="7">Cation:dicarboxylase symporter family transporter</fullName>
    </submittedName>
</protein>
<reference evidence="7 8" key="1">
    <citation type="submission" date="2020-07" db="EMBL/GenBank/DDBJ databases">
        <authorList>
            <person name="Khare M."/>
        </authorList>
    </citation>
    <scope>NUCLEOTIDE SEQUENCE [LARGE SCALE GENOMIC DNA]</scope>
    <source>
        <strain evidence="7 8">P8776</strain>
    </source>
</reference>
<dbReference type="EMBL" id="JACEOR010000293">
    <property type="protein sequence ID" value="MBA4505166.1"/>
    <property type="molecule type" value="Genomic_DNA"/>
</dbReference>
<evidence type="ECO:0000256" key="1">
    <source>
        <dbReference type="ARBA" id="ARBA00004141"/>
    </source>
</evidence>
<feature type="transmembrane region" description="Helical" evidence="6">
    <location>
        <begin position="72"/>
        <end position="95"/>
    </location>
</feature>
<comment type="subcellular location">
    <subcellularLocation>
        <location evidence="1">Membrane</location>
        <topology evidence="1">Multi-pass membrane protein</topology>
    </subcellularLocation>
</comment>
<feature type="transmembrane region" description="Helical" evidence="6">
    <location>
        <begin position="9"/>
        <end position="28"/>
    </location>
</feature>
<dbReference type="Gene3D" id="1.10.3860.10">
    <property type="entry name" value="Sodium:dicarboxylate symporter"/>
    <property type="match status" value="1"/>
</dbReference>
<evidence type="ECO:0000256" key="5">
    <source>
        <dbReference type="ARBA" id="ARBA00023136"/>
    </source>
</evidence>
<dbReference type="RefSeq" id="WP_181729804.1">
    <property type="nucleotide sequence ID" value="NZ_JACEOR010000293.1"/>
</dbReference>
<name>A0A838WPX9_9CORY</name>
<keyword evidence="4 6" id="KW-1133">Transmembrane helix</keyword>
<dbReference type="AlphaFoldDB" id="A0A838WPX9"/>
<organism evidence="7 8">
    <name type="scientific">Corynebacterium sanguinis</name>
    <dbReference type="NCBI Taxonomy" id="2594913"/>
    <lineage>
        <taxon>Bacteria</taxon>
        <taxon>Bacillati</taxon>
        <taxon>Actinomycetota</taxon>
        <taxon>Actinomycetes</taxon>
        <taxon>Mycobacteriales</taxon>
        <taxon>Corynebacteriaceae</taxon>
        <taxon>Corynebacterium</taxon>
    </lineage>
</organism>
<evidence type="ECO:0000256" key="2">
    <source>
        <dbReference type="ARBA" id="ARBA00022448"/>
    </source>
</evidence>
<evidence type="ECO:0000313" key="8">
    <source>
        <dbReference type="Proteomes" id="UP000580709"/>
    </source>
</evidence>
<feature type="transmembrane region" description="Helical" evidence="6">
    <location>
        <begin position="40"/>
        <end position="65"/>
    </location>
</feature>
<evidence type="ECO:0000313" key="7">
    <source>
        <dbReference type="EMBL" id="MBA4505166.1"/>
    </source>
</evidence>
<accession>A0A838WPX9</accession>
<proteinExistence type="predicted"/>
<evidence type="ECO:0000256" key="4">
    <source>
        <dbReference type="ARBA" id="ARBA00022989"/>
    </source>
</evidence>
<evidence type="ECO:0000256" key="3">
    <source>
        <dbReference type="ARBA" id="ARBA00022692"/>
    </source>
</evidence>
<keyword evidence="8" id="KW-1185">Reference proteome</keyword>
<evidence type="ECO:0000256" key="6">
    <source>
        <dbReference type="SAM" id="Phobius"/>
    </source>
</evidence>
<dbReference type="SUPFAM" id="SSF118215">
    <property type="entry name" value="Proton glutamate symport protein"/>
    <property type="match status" value="1"/>
</dbReference>
<dbReference type="GO" id="GO:0015293">
    <property type="term" value="F:symporter activity"/>
    <property type="evidence" value="ECO:0007669"/>
    <property type="project" value="InterPro"/>
</dbReference>
<feature type="non-terminal residue" evidence="7">
    <location>
        <position position="113"/>
    </location>
</feature>
<dbReference type="Proteomes" id="UP000580709">
    <property type="component" value="Unassembled WGS sequence"/>
</dbReference>
<dbReference type="GO" id="GO:0016020">
    <property type="term" value="C:membrane"/>
    <property type="evidence" value="ECO:0007669"/>
    <property type="project" value="UniProtKB-SubCell"/>
</dbReference>